<dbReference type="GO" id="GO:0071949">
    <property type="term" value="F:FAD binding"/>
    <property type="evidence" value="ECO:0007669"/>
    <property type="project" value="InterPro"/>
</dbReference>
<dbReference type="EMBL" id="SRMB01000002">
    <property type="protein sequence ID" value="TGE27321.1"/>
    <property type="molecule type" value="Genomic_DNA"/>
</dbReference>
<evidence type="ECO:0000259" key="1">
    <source>
        <dbReference type="PROSITE" id="PS50925"/>
    </source>
</evidence>
<reference evidence="2 3" key="1">
    <citation type="submission" date="2019-04" db="EMBL/GenBank/DDBJ databases">
        <authorList>
            <person name="Feng G."/>
            <person name="Zhang J."/>
            <person name="Zhu H."/>
        </authorList>
    </citation>
    <scope>NUCLEOTIDE SEQUENCE [LARGE SCALE GENOMIC DNA]</scope>
    <source>
        <strain evidence="2 3">9PBR-1</strain>
    </source>
</reference>
<keyword evidence="3" id="KW-1185">Reference proteome</keyword>
<dbReference type="Proteomes" id="UP000298471">
    <property type="component" value="Unassembled WGS sequence"/>
</dbReference>
<organism evidence="2 3">
    <name type="scientific">Hymenobacter metallicola</name>
    <dbReference type="NCBI Taxonomy" id="2563114"/>
    <lineage>
        <taxon>Bacteria</taxon>
        <taxon>Pseudomonadati</taxon>
        <taxon>Bacteroidota</taxon>
        <taxon>Cytophagia</taxon>
        <taxon>Cytophagales</taxon>
        <taxon>Hymenobacteraceae</taxon>
        <taxon>Hymenobacter</taxon>
    </lineage>
</organism>
<dbReference type="GO" id="GO:0009882">
    <property type="term" value="F:blue light photoreceptor activity"/>
    <property type="evidence" value="ECO:0007669"/>
    <property type="project" value="InterPro"/>
</dbReference>
<protein>
    <submittedName>
        <fullName evidence="2">BLUF domain-containing protein</fullName>
    </submittedName>
</protein>
<evidence type="ECO:0000313" key="3">
    <source>
        <dbReference type="Proteomes" id="UP000298471"/>
    </source>
</evidence>
<dbReference type="InterPro" id="IPR036046">
    <property type="entry name" value="Acylphosphatase-like_dom_sf"/>
</dbReference>
<dbReference type="SMART" id="SM01034">
    <property type="entry name" value="BLUF"/>
    <property type="match status" value="1"/>
</dbReference>
<proteinExistence type="predicted"/>
<sequence length="202" mass="22603">MAYRADLVGSTFCNKRSHKNPYFSPTRILQTRPVLERYPIGTTALPSDVRVGGTLFRMNHIVYMSRAVRPLSDQDLQELLAQCRRDNALHNVTGILFYSHGNIAQLIEGDPAVIEPLYEKIARDGRHSNVTMLANKGITQRSFADWSMAFHPIESEGFQTLEGFFLPHHLPPTPESLTIADALIVDLVRQAVFGTGEKPSAE</sequence>
<comment type="caution">
    <text evidence="2">The sequence shown here is derived from an EMBL/GenBank/DDBJ whole genome shotgun (WGS) entry which is preliminary data.</text>
</comment>
<gene>
    <name evidence="2" type="ORF">E5K02_13100</name>
</gene>
<dbReference type="AlphaFoldDB" id="A0A4Z0QE69"/>
<evidence type="ECO:0000313" key="2">
    <source>
        <dbReference type="EMBL" id="TGE27321.1"/>
    </source>
</evidence>
<dbReference type="Gene3D" id="3.30.70.100">
    <property type="match status" value="1"/>
</dbReference>
<dbReference type="Pfam" id="PF04940">
    <property type="entry name" value="BLUF"/>
    <property type="match status" value="1"/>
</dbReference>
<dbReference type="PROSITE" id="PS50925">
    <property type="entry name" value="BLUF"/>
    <property type="match status" value="1"/>
</dbReference>
<accession>A0A4Z0QE69</accession>
<dbReference type="InterPro" id="IPR007024">
    <property type="entry name" value="BLUF_domain"/>
</dbReference>
<dbReference type="OrthoDB" id="1122028at2"/>
<feature type="domain" description="BLUF" evidence="1">
    <location>
        <begin position="58"/>
        <end position="149"/>
    </location>
</feature>
<name>A0A4Z0QE69_9BACT</name>
<dbReference type="SUPFAM" id="SSF54975">
    <property type="entry name" value="Acylphosphatase/BLUF domain-like"/>
    <property type="match status" value="1"/>
</dbReference>